<dbReference type="PANTHER" id="PTHR43800">
    <property type="entry name" value="PEPTIDYL-LYSINE N-ACETYLTRANSFERASE YJAB"/>
    <property type="match status" value="1"/>
</dbReference>
<dbReference type="RefSeq" id="WP_148907764.1">
    <property type="nucleotide sequence ID" value="NZ_VNHX01000004.1"/>
</dbReference>
<dbReference type="OrthoDB" id="9789605at2"/>
<keyword evidence="2" id="KW-0012">Acyltransferase</keyword>
<dbReference type="Pfam" id="PF13508">
    <property type="entry name" value="Acetyltransf_7"/>
    <property type="match status" value="1"/>
</dbReference>
<dbReference type="CDD" id="cd04301">
    <property type="entry name" value="NAT_SF"/>
    <property type="match status" value="1"/>
</dbReference>
<dbReference type="PROSITE" id="PS51186">
    <property type="entry name" value="GNAT"/>
    <property type="match status" value="1"/>
</dbReference>
<evidence type="ECO:0000313" key="4">
    <source>
        <dbReference type="EMBL" id="TYP96836.1"/>
    </source>
</evidence>
<dbReference type="Proteomes" id="UP000325105">
    <property type="component" value="Unassembled WGS sequence"/>
</dbReference>
<dbReference type="NCBIfam" id="NF007807">
    <property type="entry name" value="PRK10514.1"/>
    <property type="match status" value="1"/>
</dbReference>
<evidence type="ECO:0000313" key="5">
    <source>
        <dbReference type="Proteomes" id="UP000325105"/>
    </source>
</evidence>
<dbReference type="EMBL" id="VNHX01000004">
    <property type="protein sequence ID" value="TYP96836.1"/>
    <property type="molecule type" value="Genomic_DNA"/>
</dbReference>
<protein>
    <submittedName>
        <fullName evidence="4">Putative acetyltransferase</fullName>
    </submittedName>
</protein>
<evidence type="ECO:0000256" key="2">
    <source>
        <dbReference type="ARBA" id="ARBA00023315"/>
    </source>
</evidence>
<accession>A0A5S5DP79</accession>
<dbReference type="InterPro" id="IPR000182">
    <property type="entry name" value="GNAT_dom"/>
</dbReference>
<evidence type="ECO:0000259" key="3">
    <source>
        <dbReference type="PROSITE" id="PS51186"/>
    </source>
</evidence>
<keyword evidence="1 4" id="KW-0808">Transferase</keyword>
<dbReference type="Gene3D" id="3.40.630.30">
    <property type="match status" value="1"/>
</dbReference>
<keyword evidence="5" id="KW-1185">Reference proteome</keyword>
<sequence length="146" mass="16650">MNILIRQATAADFSDIMTIWERAVKATHHFLAEDYFEVLKKRIPEDFLPHLKVFVLEEQAVAYAFFAVSADNLEMLFVDPAYRGRGLGTKALHHVIQILGVLKVDVNEQNTEATEFYLKAGYKIAGRSPLDGLGEPYPLLHLEYRK</sequence>
<dbReference type="InterPro" id="IPR016181">
    <property type="entry name" value="Acyl_CoA_acyltransferase"/>
</dbReference>
<evidence type="ECO:0000256" key="1">
    <source>
        <dbReference type="ARBA" id="ARBA00022679"/>
    </source>
</evidence>
<dbReference type="SUPFAM" id="SSF55729">
    <property type="entry name" value="Acyl-CoA N-acyltransferases (Nat)"/>
    <property type="match status" value="1"/>
</dbReference>
<comment type="caution">
    <text evidence="4">The sequence shown here is derived from an EMBL/GenBank/DDBJ whole genome shotgun (WGS) entry which is preliminary data.</text>
</comment>
<gene>
    <name evidence="4" type="ORF">BC792_10458</name>
</gene>
<name>A0A5S5DP79_9SPHI</name>
<dbReference type="AlphaFoldDB" id="A0A5S5DP79"/>
<dbReference type="GO" id="GO:0016747">
    <property type="term" value="F:acyltransferase activity, transferring groups other than amino-acyl groups"/>
    <property type="evidence" value="ECO:0007669"/>
    <property type="project" value="InterPro"/>
</dbReference>
<proteinExistence type="predicted"/>
<organism evidence="4 5">
    <name type="scientific">Sphingobacterium allocomposti</name>
    <dbReference type="NCBI Taxonomy" id="415956"/>
    <lineage>
        <taxon>Bacteria</taxon>
        <taxon>Pseudomonadati</taxon>
        <taxon>Bacteroidota</taxon>
        <taxon>Sphingobacteriia</taxon>
        <taxon>Sphingobacteriales</taxon>
        <taxon>Sphingobacteriaceae</taxon>
        <taxon>Sphingobacterium</taxon>
    </lineage>
</organism>
<dbReference type="PANTHER" id="PTHR43800:SF1">
    <property type="entry name" value="PEPTIDYL-LYSINE N-ACETYLTRANSFERASE YJAB"/>
    <property type="match status" value="1"/>
</dbReference>
<reference evidence="4 5" key="1">
    <citation type="submission" date="2019-07" db="EMBL/GenBank/DDBJ databases">
        <title>Genomic Encyclopedia of Archaeal and Bacterial Type Strains, Phase II (KMG-II): from individual species to whole genera.</title>
        <authorList>
            <person name="Goeker M."/>
        </authorList>
    </citation>
    <scope>NUCLEOTIDE SEQUENCE [LARGE SCALE GENOMIC DNA]</scope>
    <source>
        <strain evidence="4 5">DSM 18850</strain>
    </source>
</reference>
<feature type="domain" description="N-acetyltransferase" evidence="3">
    <location>
        <begin position="3"/>
        <end position="146"/>
    </location>
</feature>